<protein>
    <recommendedName>
        <fullName evidence="2">methylmalonate-semialdehyde dehydrogenase (CoA acylating)</fullName>
        <ecNumber evidence="2">1.2.1.27</ecNumber>
    </recommendedName>
</protein>
<dbReference type="Proteomes" id="UP000796880">
    <property type="component" value="Unassembled WGS sequence"/>
</dbReference>
<evidence type="ECO:0000256" key="6">
    <source>
        <dbReference type="ARBA" id="ARBA00023027"/>
    </source>
</evidence>
<dbReference type="InterPro" id="IPR016162">
    <property type="entry name" value="Ald_DH_N"/>
</dbReference>
<dbReference type="InterPro" id="IPR014842">
    <property type="entry name" value="AFT"/>
</dbReference>
<feature type="region of interest" description="Disordered" evidence="7">
    <location>
        <begin position="823"/>
        <end position="842"/>
    </location>
</feature>
<dbReference type="FunFam" id="3.40.1280.10:FF:000027">
    <property type="entry name" value="Putative tRNA/rRNA methyltransferase YsgA"/>
    <property type="match status" value="1"/>
</dbReference>
<organism evidence="10 11">
    <name type="scientific">Rhamnella rubrinervis</name>
    <dbReference type="NCBI Taxonomy" id="2594499"/>
    <lineage>
        <taxon>Eukaryota</taxon>
        <taxon>Viridiplantae</taxon>
        <taxon>Streptophyta</taxon>
        <taxon>Embryophyta</taxon>
        <taxon>Tracheophyta</taxon>
        <taxon>Spermatophyta</taxon>
        <taxon>Magnoliopsida</taxon>
        <taxon>eudicotyledons</taxon>
        <taxon>Gunneridae</taxon>
        <taxon>Pentapetalae</taxon>
        <taxon>rosids</taxon>
        <taxon>fabids</taxon>
        <taxon>Rosales</taxon>
        <taxon>Rhamnaceae</taxon>
        <taxon>rhamnoid group</taxon>
        <taxon>Rhamneae</taxon>
        <taxon>Rhamnella</taxon>
    </lineage>
</organism>
<dbReference type="InterPro" id="IPR016160">
    <property type="entry name" value="Ald_DH_CS_CYS"/>
</dbReference>
<dbReference type="GO" id="GO:0004491">
    <property type="term" value="F:methylmalonate-semialdehyde dehydrogenase (acylating, NAD) activity"/>
    <property type="evidence" value="ECO:0007669"/>
    <property type="project" value="UniProtKB-EC"/>
</dbReference>
<keyword evidence="11" id="KW-1185">Reference proteome</keyword>
<feature type="region of interest" description="Disordered" evidence="7">
    <location>
        <begin position="1"/>
        <end position="23"/>
    </location>
</feature>
<reference evidence="10" key="1">
    <citation type="submission" date="2020-03" db="EMBL/GenBank/DDBJ databases">
        <title>A high-quality chromosome-level genome assembly of a woody plant with both climbing and erect habits, Rhamnella rubrinervis.</title>
        <authorList>
            <person name="Lu Z."/>
            <person name="Yang Y."/>
            <person name="Zhu X."/>
            <person name="Sun Y."/>
        </authorList>
    </citation>
    <scope>NUCLEOTIDE SEQUENCE</scope>
    <source>
        <strain evidence="10">BYM</strain>
        <tissue evidence="10">Leaf</tissue>
    </source>
</reference>
<dbReference type="Gene3D" id="3.30.1330.30">
    <property type="match status" value="1"/>
</dbReference>
<dbReference type="SUPFAM" id="SSF55315">
    <property type="entry name" value="L30e-like"/>
    <property type="match status" value="1"/>
</dbReference>
<dbReference type="GO" id="GO:0045944">
    <property type="term" value="P:positive regulation of transcription by RNA polymerase II"/>
    <property type="evidence" value="ECO:0007669"/>
    <property type="project" value="InterPro"/>
</dbReference>
<evidence type="ECO:0000256" key="7">
    <source>
        <dbReference type="SAM" id="MobiDB-lite"/>
    </source>
</evidence>
<dbReference type="InterPro" id="IPR016163">
    <property type="entry name" value="Ald_DH_C"/>
</dbReference>
<dbReference type="FunFam" id="3.40.605.10:FF:000003">
    <property type="entry name" value="Methylmalonate-semialdehyde dehydrogenase [acylating]"/>
    <property type="match status" value="1"/>
</dbReference>
<dbReference type="Pfam" id="PF08731">
    <property type="entry name" value="AFT"/>
    <property type="match status" value="1"/>
</dbReference>
<dbReference type="SUPFAM" id="SSF53720">
    <property type="entry name" value="ALDH-like"/>
    <property type="match status" value="1"/>
</dbReference>
<dbReference type="PANTHER" id="PTHR43866">
    <property type="entry name" value="MALONATE-SEMIALDEHYDE DEHYDROGENASE"/>
    <property type="match status" value="1"/>
</dbReference>
<keyword evidence="6" id="KW-0520">NAD</keyword>
<dbReference type="Pfam" id="PF00171">
    <property type="entry name" value="Aldedh"/>
    <property type="match status" value="1"/>
</dbReference>
<dbReference type="EMBL" id="VOIH02000008">
    <property type="protein sequence ID" value="KAF3439180.1"/>
    <property type="molecule type" value="Genomic_DNA"/>
</dbReference>
<dbReference type="Gene3D" id="3.40.1280.10">
    <property type="match status" value="1"/>
</dbReference>
<dbReference type="GO" id="GO:0006396">
    <property type="term" value="P:RNA processing"/>
    <property type="evidence" value="ECO:0007669"/>
    <property type="project" value="InterPro"/>
</dbReference>
<dbReference type="Pfam" id="PF00588">
    <property type="entry name" value="SpoU_methylase"/>
    <property type="match status" value="1"/>
</dbReference>
<evidence type="ECO:0000259" key="9">
    <source>
        <dbReference type="Pfam" id="PF00588"/>
    </source>
</evidence>
<dbReference type="GO" id="GO:0006574">
    <property type="term" value="P:L-valine catabolic process"/>
    <property type="evidence" value="ECO:0007669"/>
    <property type="project" value="TreeGrafter"/>
</dbReference>
<evidence type="ECO:0000256" key="5">
    <source>
        <dbReference type="ARBA" id="ARBA00023002"/>
    </source>
</evidence>
<dbReference type="CDD" id="cd18095">
    <property type="entry name" value="SpoU-like_rRNA-MTase"/>
    <property type="match status" value="1"/>
</dbReference>
<evidence type="ECO:0000256" key="2">
    <source>
        <dbReference type="ARBA" id="ARBA00013048"/>
    </source>
</evidence>
<feature type="compositionally biased region" description="Low complexity" evidence="7">
    <location>
        <begin position="732"/>
        <end position="751"/>
    </location>
</feature>
<dbReference type="GO" id="GO:0000981">
    <property type="term" value="F:DNA-binding transcription factor activity, RNA polymerase II-specific"/>
    <property type="evidence" value="ECO:0007669"/>
    <property type="project" value="InterPro"/>
</dbReference>
<evidence type="ECO:0000256" key="3">
    <source>
        <dbReference type="ARBA" id="ARBA00022603"/>
    </source>
</evidence>
<dbReference type="InterPro" id="IPR015590">
    <property type="entry name" value="Aldehyde_DH_dom"/>
</dbReference>
<dbReference type="NCBIfam" id="TIGR01722">
    <property type="entry name" value="MMSDH"/>
    <property type="match status" value="1"/>
</dbReference>
<gene>
    <name evidence="10" type="ORF">FNV43_RR17455</name>
</gene>
<name>A0A8K0GXV9_9ROSA</name>
<evidence type="ECO:0000259" key="8">
    <source>
        <dbReference type="Pfam" id="PF00171"/>
    </source>
</evidence>
<evidence type="ECO:0000313" key="10">
    <source>
        <dbReference type="EMBL" id="KAF3439180.1"/>
    </source>
</evidence>
<evidence type="ECO:0000256" key="4">
    <source>
        <dbReference type="ARBA" id="ARBA00022679"/>
    </source>
</evidence>
<dbReference type="Gene3D" id="3.40.605.10">
    <property type="entry name" value="Aldehyde Dehydrogenase, Chain A, domain 1"/>
    <property type="match status" value="1"/>
</dbReference>
<dbReference type="FunFam" id="3.40.309.10:FF:000002">
    <property type="entry name" value="Methylmalonate-semialdehyde dehydrogenase (Acylating)"/>
    <property type="match status" value="1"/>
</dbReference>
<feature type="domain" description="Aldehyde dehydrogenase" evidence="8">
    <location>
        <begin position="221"/>
        <end position="685"/>
    </location>
</feature>
<feature type="region of interest" description="Disordered" evidence="7">
    <location>
        <begin position="706"/>
        <end position="809"/>
    </location>
</feature>
<comment type="caution">
    <text evidence="10">The sequence shown here is derived from an EMBL/GenBank/DDBJ whole genome shotgun (WGS) entry which is preliminary data.</text>
</comment>
<dbReference type="GO" id="GO:0008173">
    <property type="term" value="F:RNA methyltransferase activity"/>
    <property type="evidence" value="ECO:0007669"/>
    <property type="project" value="InterPro"/>
</dbReference>
<keyword evidence="5" id="KW-0560">Oxidoreductase</keyword>
<dbReference type="InterPro" id="IPR029028">
    <property type="entry name" value="Alpha/beta_knot_MTases"/>
</dbReference>
<evidence type="ECO:0000256" key="1">
    <source>
        <dbReference type="ARBA" id="ARBA00009986"/>
    </source>
</evidence>
<dbReference type="Gene3D" id="3.40.309.10">
    <property type="entry name" value="Aldehyde Dehydrogenase, Chain A, domain 2"/>
    <property type="match status" value="1"/>
</dbReference>
<keyword evidence="3" id="KW-0489">Methyltransferase</keyword>
<dbReference type="InterPro" id="IPR010061">
    <property type="entry name" value="MeMal-semiAld_DH"/>
</dbReference>
<comment type="similarity">
    <text evidence="1">Belongs to the aldehyde dehydrogenase family.</text>
</comment>
<dbReference type="InterPro" id="IPR029026">
    <property type="entry name" value="tRNA_m1G_MTases_N"/>
</dbReference>
<dbReference type="GO" id="GO:0003723">
    <property type="term" value="F:RNA binding"/>
    <property type="evidence" value="ECO:0007669"/>
    <property type="project" value="InterPro"/>
</dbReference>
<dbReference type="InterPro" id="IPR001537">
    <property type="entry name" value="SpoU_MeTrfase"/>
</dbReference>
<dbReference type="PROSITE" id="PS00070">
    <property type="entry name" value="ALDEHYDE_DEHYDR_CYS"/>
    <property type="match status" value="1"/>
</dbReference>
<keyword evidence="4" id="KW-0808">Transferase</keyword>
<proteinExistence type="inferred from homology"/>
<feature type="domain" description="tRNA/rRNA methyltransferase SpoU type" evidence="9">
    <location>
        <begin position="1245"/>
        <end position="1392"/>
    </location>
</feature>
<dbReference type="InterPro" id="IPR029064">
    <property type="entry name" value="Ribosomal_eL30-like_sf"/>
</dbReference>
<dbReference type="InterPro" id="IPR016161">
    <property type="entry name" value="Ald_DH/histidinol_DH"/>
</dbReference>
<dbReference type="CDD" id="cd07085">
    <property type="entry name" value="ALDH_F6_MMSDH"/>
    <property type="match status" value="1"/>
</dbReference>
<dbReference type="GO" id="GO:0005739">
    <property type="term" value="C:mitochondrion"/>
    <property type="evidence" value="ECO:0007669"/>
    <property type="project" value="TreeGrafter"/>
</dbReference>
<dbReference type="GO" id="GO:0006210">
    <property type="term" value="P:thymine catabolic process"/>
    <property type="evidence" value="ECO:0007669"/>
    <property type="project" value="TreeGrafter"/>
</dbReference>
<evidence type="ECO:0000313" key="11">
    <source>
        <dbReference type="Proteomes" id="UP000796880"/>
    </source>
</evidence>
<dbReference type="GO" id="GO:0010106">
    <property type="term" value="P:cellular response to iron ion starvation"/>
    <property type="evidence" value="ECO:0007669"/>
    <property type="project" value="InterPro"/>
</dbReference>
<sequence>METQSRKGPTGQNKMLPPQSGTFQDREDLIKYVRDFGANQGYVVTIKKSRKDRRVILGCDRGGVYRNRRKIDESKRKRKASSRLINCPFEAIGKREDDVWVLTIKNGDHNHEALKDMSEHPYSRRFSEEEVRQIKLMTEAGIKPRQVLKALKQSNPELQSTPRHLYNLKAKIRQGNISERSYKSWRPDRSVPVNASTAPCEETLKQNNQPLKVPNFIGGEFVDSQGFSIIDVINPATQEIVSQVPIATYEEFKAAVSSAKQAFPSWKNTPITTRQRIMFKLQELIHRDIDKLAMNITIEQGKTLKGAEGDVLRGLEVVEHACGMAALQMGEFVPNASNGIDTYCIREPLGVCAGICPFNFPAMIPLWMFPIAVTCGNTFVLKPCEKNPGASMILAALAMEAGLPNGVLNIVHGAHDIVNFICDDDDIKAISFVGSNAAGMQIYARAAARGKRVQSNIGGKNHAIIMPDASMDATLNALVGAGFGAAGQRCMALSTAVFVGGSVLWEGELAERAKALKVNVGTDPDADLGPVITIETMDQICSLVQNSVESGARLLLDGRKVVVPGYENGNFVGPTILCDVTTNMDCYKEEIFGPVLLCMQADSLDEAIMIVNRNRYGTGASIFTTSGVAARRFQNEVEAGMVGINVPVPVPLPFSSFNGSKASFAGDLNFCGKAGVQFYTQIKTVAQQWKDLPSLVVPLAAPPSFEKDVTGRGMSSALPATSERDSPNQRVSPAMHSSSDSDSPTSESDLPNLGVSSSMSPTTDRDLPSHSMSLVMPAASDRDLSNGDMSLAMPPSTDRDLQSQGVSLTSPQMSERLCLPQTSRWSKTAPQTSHRTETITSTSDRIHVPTSQRHGNTGPASQRTDTAMSLTSEKLYMPSSHDRMGSISHRNDTLATTSHHMENTVHPSSERVYLMPTSHLNDSMRQPFQRTDTMFTMSERIYMPATTHRSNHLGSTSQRTDIALHSTSERIYMSAASQRNDNLAAATASQQADSMPSTSERMYMSPLVQRNADGSNINFGIPESSWLQIPKYGPEAVVHYRQCANSVNSMEFEVKFTRHDLYIHTPFVCVRPPKLSIRISQTTISQKETHLQRSSEHFDGGFSVGVNIPLPSHVKSITSTSNPFVKHCLKLRHSSSYRHSHGSVLVVGATPIREIYRFQESLQEKTVRIVCLLVLEKAEIPEEIDGLSVRIVRVSFIVMKKLSGVQSIESIEAIALMKIPNSFFNLNDDRREGYSERWFPSTHRILVLDGIQDPGNLGTMLRSAMAFRWGGVFLLPGCCDPFNEKALRASRGASFQLPIVCGGWVHLEALKSEFQMKMLAGHPESHEELKPVFHLTQKFSNSLADVPLCLVLGSEGSGLSEKSRHECELVSIPMAGEFESLNVSVAGGIFLYMLQPGN</sequence>
<dbReference type="OrthoDB" id="310895at2759"/>
<dbReference type="GO" id="GO:0032259">
    <property type="term" value="P:methylation"/>
    <property type="evidence" value="ECO:0007669"/>
    <property type="project" value="UniProtKB-KW"/>
</dbReference>
<dbReference type="SUPFAM" id="SSF75217">
    <property type="entry name" value="alpha/beta knot"/>
    <property type="match status" value="1"/>
</dbReference>
<accession>A0A8K0GXV9</accession>
<dbReference type="PANTHER" id="PTHR43866:SF1">
    <property type="entry name" value="METHYLMALONATE-SEMIALDEHYDE DEHYDROGENASE (COA ACYLATING)"/>
    <property type="match status" value="1"/>
</dbReference>
<dbReference type="EC" id="1.2.1.27" evidence="2"/>